<accession>A0A0H5PVJ4</accession>
<protein>
    <submittedName>
        <fullName evidence="1">Uncharacterized protein</fullName>
    </submittedName>
</protein>
<name>A0A0H5PVJ4_9ZZZZ</name>
<organism evidence="1">
    <name type="scientific">uncultured prokaryote</name>
    <dbReference type="NCBI Taxonomy" id="198431"/>
    <lineage>
        <taxon>unclassified sequences</taxon>
        <taxon>environmental samples</taxon>
    </lineage>
</organism>
<dbReference type="EMBL" id="LN852755">
    <property type="protein sequence ID" value="CRY93771.1"/>
    <property type="molecule type" value="Genomic_DNA"/>
</dbReference>
<reference evidence="1" key="1">
    <citation type="submission" date="2015-06" db="EMBL/GenBank/DDBJ databases">
        <authorList>
            <person name="Joergensen T."/>
        </authorList>
    </citation>
    <scope>NUCLEOTIDE SEQUENCE</scope>
    <source>
        <strain evidence="1">RGRH0064</strain>
    </source>
</reference>
<proteinExistence type="predicted"/>
<reference evidence="1" key="2">
    <citation type="submission" date="2015-07" db="EMBL/GenBank/DDBJ databases">
        <title>Plasmids, circular viruses and viroids from rat gut.</title>
        <authorList>
            <person name="Jorgensen T.J."/>
            <person name="Hansen M.A."/>
            <person name="Xu Z."/>
            <person name="Tabak M.A."/>
            <person name="Sorensen S.J."/>
            <person name="Hansen L.H."/>
        </authorList>
    </citation>
    <scope>NUCLEOTIDE SEQUENCE</scope>
    <source>
        <strain evidence="1">RGRH0064</strain>
    </source>
</reference>
<sequence>MATISQALTTGVKQIINDSSSIAYAENANLTLDYKTYNGYKLLKNWLRVKGVVRIELPNTTSVERDIEIIYKSDYIYRLLQNFVFKLNTNIEVRNLVNMAFYRFYEIMENIGNKSLENIPTKVKMPPQESTLNIPFEFFIPQWFIMPDMINSTQTFIYTELYSSIQSTFTAVPYANIIKEVRVDNAINTTSKIFIPNGNIDSVSCYWIMENGYLEGGDVNEIMAKMGALFKVAEKTQAFTSSGANQYIRLMPTTQLILKDLVIVCRDSETGQRVDNIMTRIEIRNGDRPLLNVEPNIIRQQMIDKYNLSWEMFNEKDDKEKDKQGCLYGVLRVDTNYFGDLENALLATGNWNEPYLYFDLDREKMEALQGSLLVEIYLSSVEVPSVLQSLANSKVRNYNGS</sequence>
<dbReference type="AlphaFoldDB" id="A0A0H5PVJ4"/>
<evidence type="ECO:0000313" key="1">
    <source>
        <dbReference type="EMBL" id="CRY93771.1"/>
    </source>
</evidence>